<evidence type="ECO:0000313" key="10">
    <source>
        <dbReference type="Proteomes" id="UP000193922"/>
    </source>
</evidence>
<evidence type="ECO:0000256" key="7">
    <source>
        <dbReference type="ARBA" id="ARBA00023242"/>
    </source>
</evidence>
<keyword evidence="7" id="KW-0539">Nucleus</keyword>
<evidence type="ECO:0000256" key="1">
    <source>
        <dbReference type="ARBA" id="ARBA00004123"/>
    </source>
</evidence>
<organism evidence="9 10">
    <name type="scientific">Linderina pennispora</name>
    <dbReference type="NCBI Taxonomy" id="61395"/>
    <lineage>
        <taxon>Eukaryota</taxon>
        <taxon>Fungi</taxon>
        <taxon>Fungi incertae sedis</taxon>
        <taxon>Zoopagomycota</taxon>
        <taxon>Kickxellomycotina</taxon>
        <taxon>Kickxellomycetes</taxon>
        <taxon>Kickxellales</taxon>
        <taxon>Kickxellaceae</taxon>
        <taxon>Linderina</taxon>
    </lineage>
</organism>
<dbReference type="GO" id="GO:0005634">
    <property type="term" value="C:nucleus"/>
    <property type="evidence" value="ECO:0007669"/>
    <property type="project" value="UniProtKB-SubCell"/>
</dbReference>
<dbReference type="PANTHER" id="PTHR18829">
    <property type="entry name" value="PROTEIN YAE1 HOMOLOG"/>
    <property type="match status" value="1"/>
</dbReference>
<dbReference type="InterPro" id="IPR038881">
    <property type="entry name" value="Yae1-like"/>
</dbReference>
<evidence type="ECO:0000256" key="3">
    <source>
        <dbReference type="ARBA" id="ARBA00007096"/>
    </source>
</evidence>
<dbReference type="EMBL" id="MCFD01000022">
    <property type="protein sequence ID" value="ORX65718.1"/>
    <property type="molecule type" value="Genomic_DNA"/>
</dbReference>
<dbReference type="InterPro" id="IPR019191">
    <property type="entry name" value="Essential_protein_Yae1_N"/>
</dbReference>
<dbReference type="Pfam" id="PF09811">
    <property type="entry name" value="Yae1_N"/>
    <property type="match status" value="1"/>
</dbReference>
<dbReference type="Proteomes" id="UP000193922">
    <property type="component" value="Unassembled WGS sequence"/>
</dbReference>
<comment type="similarity">
    <text evidence="3">Belongs to the YAE1 family.</text>
</comment>
<keyword evidence="6" id="KW-0963">Cytoplasm</keyword>
<evidence type="ECO:0000256" key="5">
    <source>
        <dbReference type="ARBA" id="ARBA00018400"/>
    </source>
</evidence>
<dbReference type="PANTHER" id="PTHR18829:SF0">
    <property type="entry name" value="PROTEIN YAE1 HOMOLOG"/>
    <property type="match status" value="1"/>
</dbReference>
<evidence type="ECO:0000256" key="6">
    <source>
        <dbReference type="ARBA" id="ARBA00022490"/>
    </source>
</evidence>
<keyword evidence="10" id="KW-1185">Reference proteome</keyword>
<accession>A0A1Y1VWP2</accession>
<comment type="subcellular location">
    <subcellularLocation>
        <location evidence="2">Cytoplasm</location>
    </subcellularLocation>
    <subcellularLocation>
        <location evidence="1">Nucleus</location>
    </subcellularLocation>
</comment>
<dbReference type="RefSeq" id="XP_040739826.1">
    <property type="nucleotide sequence ID" value="XM_040888786.1"/>
</dbReference>
<dbReference type="OrthoDB" id="20086at2759"/>
<evidence type="ECO:0000259" key="8">
    <source>
        <dbReference type="Pfam" id="PF09811"/>
    </source>
</evidence>
<dbReference type="GeneID" id="63805434"/>
<comment type="caution">
    <text evidence="9">The sequence shown here is derived from an EMBL/GenBank/DDBJ whole genome shotgun (WGS) entry which is preliminary data.</text>
</comment>
<protein>
    <recommendedName>
        <fullName evidence="5">Protein YAE1</fullName>
    </recommendedName>
    <alternativeName>
        <fullName evidence="4">Protein yae1</fullName>
    </alternativeName>
</protein>
<reference evidence="9 10" key="1">
    <citation type="submission" date="2016-07" db="EMBL/GenBank/DDBJ databases">
        <title>Pervasive Adenine N6-methylation of Active Genes in Fungi.</title>
        <authorList>
            <consortium name="DOE Joint Genome Institute"/>
            <person name="Mondo S.J."/>
            <person name="Dannebaum R.O."/>
            <person name="Kuo R.C."/>
            <person name="Labutti K."/>
            <person name="Haridas S."/>
            <person name="Kuo A."/>
            <person name="Salamov A."/>
            <person name="Ahrendt S.R."/>
            <person name="Lipzen A."/>
            <person name="Sullivan W."/>
            <person name="Andreopoulos W.B."/>
            <person name="Clum A."/>
            <person name="Lindquist E."/>
            <person name="Daum C."/>
            <person name="Ramamoorthy G.K."/>
            <person name="Gryganskyi A."/>
            <person name="Culley D."/>
            <person name="Magnuson J.K."/>
            <person name="James T.Y."/>
            <person name="O'Malley M.A."/>
            <person name="Stajich J.E."/>
            <person name="Spatafora J.W."/>
            <person name="Visel A."/>
            <person name="Grigoriev I.V."/>
        </authorList>
    </citation>
    <scope>NUCLEOTIDE SEQUENCE [LARGE SCALE GENOMIC DNA]</scope>
    <source>
        <strain evidence="9 10">ATCC 12442</strain>
    </source>
</reference>
<name>A0A1Y1VWP2_9FUNG</name>
<sequence>MPPLSPSESPRLWDPSPFRIFILPILIAMNNNAVDDVWDLDQDDFESERVVAAQSLGKLQLAFGNAGYKYGIDASKTDHMQEGFDKGFELSIEKGRIIGSLLGKLLARRDICKRLDLPVENIDSVVMRLRAIKHTTAFSAKTLRGEGDKTTTDTFNELVKDAHAVLDTMCVV</sequence>
<proteinExistence type="inferred from homology"/>
<gene>
    <name evidence="9" type="ORF">DL89DRAFT_270665</name>
</gene>
<feature type="domain" description="Essential protein Yae1 N-terminal" evidence="8">
    <location>
        <begin position="67"/>
        <end position="105"/>
    </location>
</feature>
<evidence type="ECO:0000313" key="9">
    <source>
        <dbReference type="EMBL" id="ORX65718.1"/>
    </source>
</evidence>
<evidence type="ECO:0000256" key="2">
    <source>
        <dbReference type="ARBA" id="ARBA00004496"/>
    </source>
</evidence>
<dbReference type="GO" id="GO:0005737">
    <property type="term" value="C:cytoplasm"/>
    <property type="evidence" value="ECO:0007669"/>
    <property type="project" value="UniProtKB-SubCell"/>
</dbReference>
<evidence type="ECO:0000256" key="4">
    <source>
        <dbReference type="ARBA" id="ARBA00017286"/>
    </source>
</evidence>
<dbReference type="AlphaFoldDB" id="A0A1Y1VWP2"/>